<dbReference type="RefSeq" id="WP_183964008.1">
    <property type="nucleotide sequence ID" value="NZ_BAABEW010000004.1"/>
</dbReference>
<dbReference type="InterPro" id="IPR051906">
    <property type="entry name" value="TolC-like"/>
</dbReference>
<organism evidence="8 9">
    <name type="scientific">Quisquiliibacterium transsilvanicum</name>
    <dbReference type="NCBI Taxonomy" id="1549638"/>
    <lineage>
        <taxon>Bacteria</taxon>
        <taxon>Pseudomonadati</taxon>
        <taxon>Pseudomonadota</taxon>
        <taxon>Betaproteobacteria</taxon>
        <taxon>Burkholderiales</taxon>
        <taxon>Burkholderiaceae</taxon>
        <taxon>Quisquiliibacterium</taxon>
    </lineage>
</organism>
<keyword evidence="5" id="KW-0998">Cell outer membrane</keyword>
<evidence type="ECO:0000256" key="4">
    <source>
        <dbReference type="ARBA" id="ARBA00023136"/>
    </source>
</evidence>
<evidence type="ECO:0000313" key="8">
    <source>
        <dbReference type="EMBL" id="MBB5270566.1"/>
    </source>
</evidence>
<evidence type="ECO:0000256" key="1">
    <source>
        <dbReference type="ARBA" id="ARBA00004442"/>
    </source>
</evidence>
<evidence type="ECO:0000256" key="6">
    <source>
        <dbReference type="SAM" id="MobiDB-lite"/>
    </source>
</evidence>
<evidence type="ECO:0000256" key="3">
    <source>
        <dbReference type="ARBA" id="ARBA00022692"/>
    </source>
</evidence>
<feature type="signal peptide" evidence="7">
    <location>
        <begin position="1"/>
        <end position="21"/>
    </location>
</feature>
<dbReference type="EMBL" id="JACHGB010000001">
    <property type="protein sequence ID" value="MBB5270566.1"/>
    <property type="molecule type" value="Genomic_DNA"/>
</dbReference>
<dbReference type="SUPFAM" id="SSF56954">
    <property type="entry name" value="Outer membrane efflux proteins (OEP)"/>
    <property type="match status" value="1"/>
</dbReference>
<dbReference type="GO" id="GO:0015288">
    <property type="term" value="F:porin activity"/>
    <property type="evidence" value="ECO:0007669"/>
    <property type="project" value="TreeGrafter"/>
</dbReference>
<keyword evidence="4" id="KW-0472">Membrane</keyword>
<feature type="chain" id="PRO_5031037892" evidence="7">
    <location>
        <begin position="22"/>
        <end position="422"/>
    </location>
</feature>
<dbReference type="GO" id="GO:0015562">
    <property type="term" value="F:efflux transmembrane transporter activity"/>
    <property type="evidence" value="ECO:0007669"/>
    <property type="project" value="InterPro"/>
</dbReference>
<proteinExistence type="predicted"/>
<sequence>MKRMNLMFSIALAAAPAAAWAAGEAVWQGALMPPEAVVRDAVLTHPLVRASDAGFERDRATGERLRVGPYETQLEAGGQRRAPGADGAPEVDWSVAIARPLRLPAKREADFALGDRLAERGRMSALDARHETSRLLLAGWFDLLRQRAGAAQAARQAEVLAEIVDVVGRRIRAGDAARLEELQAQAALALADGQLQLARHRVDAARISLERNFPQLTRVAMPAIDSADTRPTPAEHERPWWVERIMSVNHEIALQRAEAGIRRAQAGRARAERTPDPSIGLRGSTDRARADRILGVFVSIPLAGGGRAAAEREALALADEGEARAAATERRVLAAALSSYEAAEAGGRAWRALADARERSEAAARVSARAFELGEGTLTDLLLARRTVLDAALAEQTARIDALEALARLRLDAHLLWDFDGD</sequence>
<dbReference type="PANTHER" id="PTHR30026:SF20">
    <property type="entry name" value="OUTER MEMBRANE PROTEIN TOLC"/>
    <property type="match status" value="1"/>
</dbReference>
<dbReference type="GO" id="GO:1990281">
    <property type="term" value="C:efflux pump complex"/>
    <property type="evidence" value="ECO:0007669"/>
    <property type="project" value="TreeGrafter"/>
</dbReference>
<reference evidence="8 9" key="1">
    <citation type="submission" date="2020-08" db="EMBL/GenBank/DDBJ databases">
        <title>Genomic Encyclopedia of Type Strains, Phase IV (KMG-IV): sequencing the most valuable type-strain genomes for metagenomic binning, comparative biology and taxonomic classification.</title>
        <authorList>
            <person name="Goeker M."/>
        </authorList>
    </citation>
    <scope>NUCLEOTIDE SEQUENCE [LARGE SCALE GENOMIC DNA]</scope>
    <source>
        <strain evidence="8 9">DSM 29781</strain>
    </source>
</reference>
<keyword evidence="7" id="KW-0732">Signal</keyword>
<keyword evidence="2" id="KW-1134">Transmembrane beta strand</keyword>
<feature type="region of interest" description="Disordered" evidence="6">
    <location>
        <begin position="265"/>
        <end position="284"/>
    </location>
</feature>
<dbReference type="Proteomes" id="UP000532440">
    <property type="component" value="Unassembled WGS sequence"/>
</dbReference>
<gene>
    <name evidence="8" type="ORF">HNQ70_000550</name>
</gene>
<evidence type="ECO:0000256" key="5">
    <source>
        <dbReference type="ARBA" id="ARBA00023237"/>
    </source>
</evidence>
<keyword evidence="3" id="KW-0812">Transmembrane</keyword>
<comment type="caution">
    <text evidence="8">The sequence shown here is derived from an EMBL/GenBank/DDBJ whole genome shotgun (WGS) entry which is preliminary data.</text>
</comment>
<evidence type="ECO:0000313" key="9">
    <source>
        <dbReference type="Proteomes" id="UP000532440"/>
    </source>
</evidence>
<dbReference type="GO" id="GO:0009279">
    <property type="term" value="C:cell outer membrane"/>
    <property type="evidence" value="ECO:0007669"/>
    <property type="project" value="UniProtKB-SubCell"/>
</dbReference>
<dbReference type="PANTHER" id="PTHR30026">
    <property type="entry name" value="OUTER MEMBRANE PROTEIN TOLC"/>
    <property type="match status" value="1"/>
</dbReference>
<dbReference type="AlphaFoldDB" id="A0A7W8M756"/>
<name>A0A7W8M756_9BURK</name>
<comment type="subcellular location">
    <subcellularLocation>
        <location evidence="1">Cell outer membrane</location>
    </subcellularLocation>
</comment>
<dbReference type="Gene3D" id="1.20.1600.10">
    <property type="entry name" value="Outer membrane efflux proteins (OEP)"/>
    <property type="match status" value="1"/>
</dbReference>
<evidence type="ECO:0000256" key="2">
    <source>
        <dbReference type="ARBA" id="ARBA00022452"/>
    </source>
</evidence>
<evidence type="ECO:0000256" key="7">
    <source>
        <dbReference type="SAM" id="SignalP"/>
    </source>
</evidence>
<protein>
    <submittedName>
        <fullName evidence="8">Outer membrane protein TolC</fullName>
    </submittedName>
</protein>
<keyword evidence="9" id="KW-1185">Reference proteome</keyword>
<accession>A0A7W8M756</accession>